<evidence type="ECO:0000313" key="2">
    <source>
        <dbReference type="EMBL" id="MES1923249.1"/>
    </source>
</evidence>
<dbReference type="InterPro" id="IPR016024">
    <property type="entry name" value="ARM-type_fold"/>
</dbReference>
<organism evidence="2 3">
    <name type="scientific">Bonamia ostreae</name>
    <dbReference type="NCBI Taxonomy" id="126728"/>
    <lineage>
        <taxon>Eukaryota</taxon>
        <taxon>Sar</taxon>
        <taxon>Rhizaria</taxon>
        <taxon>Endomyxa</taxon>
        <taxon>Ascetosporea</taxon>
        <taxon>Haplosporida</taxon>
        <taxon>Bonamia</taxon>
    </lineage>
</organism>
<protein>
    <submittedName>
        <fullName evidence="2">Uncharacterized protein</fullName>
    </submittedName>
</protein>
<feature type="repeat" description="CHCR" evidence="1">
    <location>
        <begin position="69"/>
        <end position="201"/>
    </location>
</feature>
<accession>A0ABV2AUU9</accession>
<dbReference type="InterPro" id="IPR000547">
    <property type="entry name" value="Clathrin_H-chain/VPS_repeat"/>
</dbReference>
<dbReference type="Pfam" id="PF00637">
    <property type="entry name" value="Clathrin"/>
    <property type="match status" value="2"/>
</dbReference>
<keyword evidence="3" id="KW-1185">Reference proteome</keyword>
<dbReference type="InterPro" id="IPR011990">
    <property type="entry name" value="TPR-like_helical_dom_sf"/>
</dbReference>
<dbReference type="PANTHER" id="PTHR10292:SF1">
    <property type="entry name" value="CLATHRIN HEAVY CHAIN"/>
    <property type="match status" value="1"/>
</dbReference>
<sequence>MKEDLYEPAKVLYEHAKSFGHLALCLVNLGEYAEAVKAAEKANNIKTWKVVCFACVDAGVFELAQVCAVRVVAHTDQLKELLHHYEQSGFFEAAISVLEKAVGKERPHPGLITALGVLYCKYRPSNLMAHLEAFSDKINVQQLIKVSIEFGRWAEAVFQYRRNRQFNRAAELMMEHSPSCFDHEVFKDVTENISSGDLLLN</sequence>
<dbReference type="InterPro" id="IPR055358">
    <property type="entry name" value="CHCR"/>
</dbReference>
<evidence type="ECO:0000256" key="1">
    <source>
        <dbReference type="PROSITE-ProRule" id="PRU01006"/>
    </source>
</evidence>
<dbReference type="SMART" id="SM00299">
    <property type="entry name" value="CLH"/>
    <property type="match status" value="1"/>
</dbReference>
<dbReference type="PROSITE" id="PS50236">
    <property type="entry name" value="CHCR"/>
    <property type="match status" value="2"/>
</dbReference>
<dbReference type="PANTHER" id="PTHR10292">
    <property type="entry name" value="CLATHRIN HEAVY CHAIN RELATED"/>
    <property type="match status" value="1"/>
</dbReference>
<reference evidence="2 3" key="1">
    <citation type="journal article" date="2024" name="BMC Biol.">
        <title>Comparative genomics of Ascetosporea gives new insight into the evolutionary basis for animal parasitism in Rhizaria.</title>
        <authorList>
            <person name="Hiltunen Thoren M."/>
            <person name="Onut-Brannstrom I."/>
            <person name="Alfjorden A."/>
            <person name="Peckova H."/>
            <person name="Swords F."/>
            <person name="Hooper C."/>
            <person name="Holzer A.S."/>
            <person name="Bass D."/>
            <person name="Burki F."/>
        </authorList>
    </citation>
    <scope>NUCLEOTIDE SEQUENCE [LARGE SCALE GENOMIC DNA]</scope>
    <source>
        <strain evidence="2">20-A016</strain>
    </source>
</reference>
<dbReference type="Proteomes" id="UP001439008">
    <property type="component" value="Unassembled WGS sequence"/>
</dbReference>
<gene>
    <name evidence="2" type="ORF">MHBO_004794</name>
</gene>
<comment type="caution">
    <text evidence="2">The sequence shown here is derived from an EMBL/GenBank/DDBJ whole genome shotgun (WGS) entry which is preliminary data.</text>
</comment>
<name>A0ABV2AUU9_9EUKA</name>
<evidence type="ECO:0000313" key="3">
    <source>
        <dbReference type="Proteomes" id="UP001439008"/>
    </source>
</evidence>
<dbReference type="Gene3D" id="1.25.40.10">
    <property type="entry name" value="Tetratricopeptide repeat domain"/>
    <property type="match status" value="1"/>
</dbReference>
<feature type="repeat" description="CHCR" evidence="1">
    <location>
        <begin position="1"/>
        <end position="64"/>
    </location>
</feature>
<dbReference type="SUPFAM" id="SSF48371">
    <property type="entry name" value="ARM repeat"/>
    <property type="match status" value="1"/>
</dbReference>
<feature type="non-terminal residue" evidence="2">
    <location>
        <position position="201"/>
    </location>
</feature>
<dbReference type="EMBL" id="JBDODL010005296">
    <property type="protein sequence ID" value="MES1923249.1"/>
    <property type="molecule type" value="Genomic_DNA"/>
</dbReference>
<proteinExistence type="predicted"/>